<proteinExistence type="predicted"/>
<gene>
    <name evidence="2" type="ORF">L3V18_13620</name>
</gene>
<sequence>MDKRLDKRHLLACIAALAIMLGFDLAISLSGRALDLPTDTGWGTVPIAGLLVTALAMAVGGWIARRGFRPLAVLLAAALWLSVVSVIGLGALSAEDGPAFGLGDVLSQYALAMVLSLLAAWLGAVLGERVAAQRFEPAAMAQG</sequence>
<comment type="caution">
    <text evidence="2">The sequence shown here is derived from an EMBL/GenBank/DDBJ whole genome shotgun (WGS) entry which is preliminary data.</text>
</comment>
<accession>A0ABS9HWU0</accession>
<keyword evidence="1" id="KW-0472">Membrane</keyword>
<name>A0ABS9HWU0_9GAMM</name>
<dbReference type="EMBL" id="JAKJPO010000009">
    <property type="protein sequence ID" value="MCF7222810.1"/>
    <property type="molecule type" value="Genomic_DNA"/>
</dbReference>
<organism evidence="2 3">
    <name type="scientific">Marilutibacter chinensis</name>
    <dbReference type="NCBI Taxonomy" id="2912247"/>
    <lineage>
        <taxon>Bacteria</taxon>
        <taxon>Pseudomonadati</taxon>
        <taxon>Pseudomonadota</taxon>
        <taxon>Gammaproteobacteria</taxon>
        <taxon>Lysobacterales</taxon>
        <taxon>Lysobacteraceae</taxon>
        <taxon>Marilutibacter</taxon>
    </lineage>
</organism>
<dbReference type="RefSeq" id="WP_237055755.1">
    <property type="nucleotide sequence ID" value="NZ_JAKJPO010000009.1"/>
</dbReference>
<protein>
    <recommendedName>
        <fullName evidence="4">Major facilitator superfamily (MFS) profile domain-containing protein</fullName>
    </recommendedName>
</protein>
<evidence type="ECO:0008006" key="4">
    <source>
        <dbReference type="Google" id="ProtNLM"/>
    </source>
</evidence>
<keyword evidence="1" id="KW-0812">Transmembrane</keyword>
<evidence type="ECO:0000313" key="2">
    <source>
        <dbReference type="EMBL" id="MCF7222810.1"/>
    </source>
</evidence>
<reference evidence="2" key="2">
    <citation type="submission" date="2022-01" db="EMBL/GenBank/DDBJ databases">
        <authorList>
            <person name="Zhou L.Y."/>
        </authorList>
    </citation>
    <scope>NUCLEOTIDE SEQUENCE</scope>
    <source>
        <strain evidence="2">TLK-CK17</strain>
    </source>
</reference>
<feature type="transmembrane region" description="Helical" evidence="1">
    <location>
        <begin position="106"/>
        <end position="126"/>
    </location>
</feature>
<feature type="transmembrane region" description="Helical" evidence="1">
    <location>
        <begin position="71"/>
        <end position="94"/>
    </location>
</feature>
<evidence type="ECO:0000256" key="1">
    <source>
        <dbReference type="SAM" id="Phobius"/>
    </source>
</evidence>
<dbReference type="Proteomes" id="UP001430796">
    <property type="component" value="Unassembled WGS sequence"/>
</dbReference>
<keyword evidence="3" id="KW-1185">Reference proteome</keyword>
<reference evidence="2" key="1">
    <citation type="submission" date="2022-01" db="EMBL/GenBank/DDBJ databases">
        <title>Lysobacter chinensis sp. nov., a bacterium isolated from cow dung compost.</title>
        <authorList>
            <person name="Liu Y."/>
        </authorList>
    </citation>
    <scope>NUCLEOTIDE SEQUENCE</scope>
    <source>
        <strain evidence="2">TLK-CK17</strain>
    </source>
</reference>
<keyword evidence="1" id="KW-1133">Transmembrane helix</keyword>
<feature type="transmembrane region" description="Helical" evidence="1">
    <location>
        <begin position="43"/>
        <end position="64"/>
    </location>
</feature>
<evidence type="ECO:0000313" key="3">
    <source>
        <dbReference type="Proteomes" id="UP001430796"/>
    </source>
</evidence>